<dbReference type="NCBIfam" id="TIGR00399">
    <property type="entry name" value="metG_C_term"/>
    <property type="match status" value="1"/>
</dbReference>
<dbReference type="GO" id="GO:0005524">
    <property type="term" value="F:ATP binding"/>
    <property type="evidence" value="ECO:0007669"/>
    <property type="project" value="UniProtKB-KW"/>
</dbReference>
<sequence>MINIDDFKKLNIVVGIIESVEDIEGSDKLYKFTVNIGQEKRQILGGLKLSYQKEELINKQVLILKNLEPRKMMGLESQGMILAASDENNKPVVVQPLKKVQNGSIIR</sequence>
<keyword evidence="11 16" id="KW-0694">RNA-binding</keyword>
<dbReference type="PANTHER" id="PTHR11586:SF37">
    <property type="entry name" value="TRNA-BINDING DOMAIN-CONTAINING PROTEIN"/>
    <property type="match status" value="1"/>
</dbReference>
<evidence type="ECO:0000256" key="11">
    <source>
        <dbReference type="ARBA" id="ARBA00022884"/>
    </source>
</evidence>
<evidence type="ECO:0000256" key="2">
    <source>
        <dbReference type="ARBA" id="ARBA00004496"/>
    </source>
</evidence>
<comment type="catalytic activity">
    <reaction evidence="15">
        <text>tRNA(Met) + L-methionine + ATP = L-methionyl-tRNA(Met) + AMP + diphosphate</text>
        <dbReference type="Rhea" id="RHEA:13481"/>
        <dbReference type="Rhea" id="RHEA-COMP:9667"/>
        <dbReference type="Rhea" id="RHEA-COMP:9698"/>
        <dbReference type="ChEBI" id="CHEBI:30616"/>
        <dbReference type="ChEBI" id="CHEBI:33019"/>
        <dbReference type="ChEBI" id="CHEBI:57844"/>
        <dbReference type="ChEBI" id="CHEBI:78442"/>
        <dbReference type="ChEBI" id="CHEBI:78530"/>
        <dbReference type="ChEBI" id="CHEBI:456215"/>
        <dbReference type="EC" id="6.1.1.10"/>
    </reaction>
</comment>
<name>A0A1G2P6P9_9BACT</name>
<comment type="subcellular location">
    <subcellularLocation>
        <location evidence="2">Cytoplasm</location>
    </subcellularLocation>
</comment>
<organism evidence="18 19">
    <name type="scientific">Candidatus Taylorbacteria bacterium RIFCSPLOWO2_12_FULL_44_15c</name>
    <dbReference type="NCBI Taxonomy" id="1802333"/>
    <lineage>
        <taxon>Bacteria</taxon>
        <taxon>Candidatus Tayloriibacteriota</taxon>
    </lineage>
</organism>
<dbReference type="GO" id="GO:0005737">
    <property type="term" value="C:cytoplasm"/>
    <property type="evidence" value="ECO:0007669"/>
    <property type="project" value="UniProtKB-SubCell"/>
</dbReference>
<evidence type="ECO:0000256" key="5">
    <source>
        <dbReference type="ARBA" id="ARBA00018753"/>
    </source>
</evidence>
<dbReference type="GO" id="GO:0006431">
    <property type="term" value="P:methionyl-tRNA aminoacylation"/>
    <property type="evidence" value="ECO:0007669"/>
    <property type="project" value="InterPro"/>
</dbReference>
<keyword evidence="6" id="KW-0963">Cytoplasm</keyword>
<comment type="function">
    <text evidence="1">Is required not only for elongation of protein synthesis but also for the initiation of all mRNA translation through initiator tRNA(fMet) aminoacylation.</text>
</comment>
<evidence type="ECO:0000256" key="1">
    <source>
        <dbReference type="ARBA" id="ARBA00003314"/>
    </source>
</evidence>
<keyword evidence="7 16" id="KW-0820">tRNA-binding</keyword>
<feature type="domain" description="TRNA-binding" evidence="17">
    <location>
        <begin position="6"/>
        <end position="107"/>
    </location>
</feature>
<comment type="subunit">
    <text evidence="3">Homodimer.</text>
</comment>
<dbReference type="FunFam" id="2.40.50.140:FF:000042">
    <property type="entry name" value="Methionine--tRNA ligase"/>
    <property type="match status" value="1"/>
</dbReference>
<dbReference type="PANTHER" id="PTHR11586">
    <property type="entry name" value="TRNA-AMINOACYLATION COFACTOR ARC1 FAMILY MEMBER"/>
    <property type="match status" value="1"/>
</dbReference>
<dbReference type="Proteomes" id="UP000176355">
    <property type="component" value="Unassembled WGS sequence"/>
</dbReference>
<evidence type="ECO:0000256" key="9">
    <source>
        <dbReference type="ARBA" id="ARBA00022741"/>
    </source>
</evidence>
<gene>
    <name evidence="18" type="ORF">A3G03_00850</name>
</gene>
<keyword evidence="10" id="KW-0067">ATP-binding</keyword>
<accession>A0A1G2P6P9</accession>
<dbReference type="GO" id="GO:0004825">
    <property type="term" value="F:methionine-tRNA ligase activity"/>
    <property type="evidence" value="ECO:0007669"/>
    <property type="project" value="UniProtKB-EC"/>
</dbReference>
<dbReference type="GO" id="GO:0000049">
    <property type="term" value="F:tRNA binding"/>
    <property type="evidence" value="ECO:0007669"/>
    <property type="project" value="UniProtKB-UniRule"/>
</dbReference>
<dbReference type="PROSITE" id="PS50886">
    <property type="entry name" value="TRBD"/>
    <property type="match status" value="1"/>
</dbReference>
<evidence type="ECO:0000256" key="8">
    <source>
        <dbReference type="ARBA" id="ARBA00022598"/>
    </source>
</evidence>
<evidence type="ECO:0000256" key="4">
    <source>
        <dbReference type="ARBA" id="ARBA00012838"/>
    </source>
</evidence>
<dbReference type="InterPro" id="IPR004495">
    <property type="entry name" value="Met-tRNA-synth_bsu_C"/>
</dbReference>
<dbReference type="Gene3D" id="2.40.50.140">
    <property type="entry name" value="Nucleic acid-binding proteins"/>
    <property type="match status" value="1"/>
</dbReference>
<proteinExistence type="predicted"/>
<protein>
    <recommendedName>
        <fullName evidence="5">Methionine--tRNA ligase</fullName>
        <ecNumber evidence="4">6.1.1.10</ecNumber>
    </recommendedName>
    <alternativeName>
        <fullName evidence="14">Methionyl-tRNA synthetase</fullName>
    </alternativeName>
</protein>
<evidence type="ECO:0000313" key="19">
    <source>
        <dbReference type="Proteomes" id="UP000176355"/>
    </source>
</evidence>
<keyword evidence="12" id="KW-0648">Protein biosynthesis</keyword>
<reference evidence="18 19" key="1">
    <citation type="journal article" date="2016" name="Nat. Commun.">
        <title>Thousands of microbial genomes shed light on interconnected biogeochemical processes in an aquifer system.</title>
        <authorList>
            <person name="Anantharaman K."/>
            <person name="Brown C.T."/>
            <person name="Hug L.A."/>
            <person name="Sharon I."/>
            <person name="Castelle C.J."/>
            <person name="Probst A.J."/>
            <person name="Thomas B.C."/>
            <person name="Singh A."/>
            <person name="Wilkins M.J."/>
            <person name="Karaoz U."/>
            <person name="Brodie E.L."/>
            <person name="Williams K.H."/>
            <person name="Hubbard S.S."/>
            <person name="Banfield J.F."/>
        </authorList>
    </citation>
    <scope>NUCLEOTIDE SEQUENCE [LARGE SCALE GENOMIC DNA]</scope>
</reference>
<keyword evidence="9" id="KW-0547">Nucleotide-binding</keyword>
<evidence type="ECO:0000256" key="13">
    <source>
        <dbReference type="ARBA" id="ARBA00023146"/>
    </source>
</evidence>
<dbReference type="AlphaFoldDB" id="A0A1G2P6P9"/>
<evidence type="ECO:0000313" key="18">
    <source>
        <dbReference type="EMBL" id="OHA43990.1"/>
    </source>
</evidence>
<evidence type="ECO:0000256" key="15">
    <source>
        <dbReference type="ARBA" id="ARBA00047364"/>
    </source>
</evidence>
<dbReference type="EMBL" id="MHSL01000012">
    <property type="protein sequence ID" value="OHA43990.1"/>
    <property type="molecule type" value="Genomic_DNA"/>
</dbReference>
<dbReference type="InterPro" id="IPR002547">
    <property type="entry name" value="tRNA-bd_dom"/>
</dbReference>
<dbReference type="InterPro" id="IPR051270">
    <property type="entry name" value="Tyrosine-tRNA_ligase_regulator"/>
</dbReference>
<keyword evidence="8 18" id="KW-0436">Ligase</keyword>
<evidence type="ECO:0000256" key="6">
    <source>
        <dbReference type="ARBA" id="ARBA00022490"/>
    </source>
</evidence>
<evidence type="ECO:0000256" key="12">
    <source>
        <dbReference type="ARBA" id="ARBA00022917"/>
    </source>
</evidence>
<evidence type="ECO:0000259" key="17">
    <source>
        <dbReference type="PROSITE" id="PS50886"/>
    </source>
</evidence>
<evidence type="ECO:0000256" key="7">
    <source>
        <dbReference type="ARBA" id="ARBA00022555"/>
    </source>
</evidence>
<evidence type="ECO:0000256" key="10">
    <source>
        <dbReference type="ARBA" id="ARBA00022840"/>
    </source>
</evidence>
<dbReference type="EC" id="6.1.1.10" evidence="4"/>
<evidence type="ECO:0000256" key="3">
    <source>
        <dbReference type="ARBA" id="ARBA00011738"/>
    </source>
</evidence>
<dbReference type="Pfam" id="PF01588">
    <property type="entry name" value="tRNA_bind"/>
    <property type="match status" value="1"/>
</dbReference>
<dbReference type="SUPFAM" id="SSF50249">
    <property type="entry name" value="Nucleic acid-binding proteins"/>
    <property type="match status" value="1"/>
</dbReference>
<dbReference type="InterPro" id="IPR012340">
    <property type="entry name" value="NA-bd_OB-fold"/>
</dbReference>
<keyword evidence="13" id="KW-0030">Aminoacyl-tRNA synthetase</keyword>
<evidence type="ECO:0000256" key="14">
    <source>
        <dbReference type="ARBA" id="ARBA00030904"/>
    </source>
</evidence>
<comment type="caution">
    <text evidence="18">The sequence shown here is derived from an EMBL/GenBank/DDBJ whole genome shotgun (WGS) entry which is preliminary data.</text>
</comment>
<evidence type="ECO:0000256" key="16">
    <source>
        <dbReference type="PROSITE-ProRule" id="PRU00209"/>
    </source>
</evidence>
<dbReference type="STRING" id="1802333.A3G03_00850"/>